<dbReference type="EMBL" id="JABFNT010000154">
    <property type="protein sequence ID" value="NOJ82940.1"/>
    <property type="molecule type" value="Genomic_DNA"/>
</dbReference>
<proteinExistence type="predicted"/>
<comment type="caution">
    <text evidence="4">The sequence shown here is derived from an EMBL/GenBank/DDBJ whole genome shotgun (WGS) entry which is preliminary data.</text>
</comment>
<keyword evidence="2" id="KW-0882">Thioester bond</keyword>
<evidence type="ECO:0000256" key="2">
    <source>
        <dbReference type="ARBA" id="ARBA00022966"/>
    </source>
</evidence>
<dbReference type="InterPro" id="IPR002890">
    <property type="entry name" value="MG2"/>
</dbReference>
<dbReference type="Pfam" id="PF01835">
    <property type="entry name" value="MG2"/>
    <property type="match status" value="1"/>
</dbReference>
<dbReference type="PANTHER" id="PTHR11412:SF136">
    <property type="entry name" value="CD109 ANTIGEN"/>
    <property type="match status" value="1"/>
</dbReference>
<accession>A0A7Y4IQ49</accession>
<sequence length="1035" mass="110793">MEGRGEPMTIRFRRRRLLGGGLAALLVGGAIAFASWDVCLSAWVLRGVKVPSCPDGQFRQVVEVHGSGLARGDTGQVVVMTHALAPHPESGQMMKAPVTKGTAAVFLVDGEGKETPLPLSKGTEWMRTPDDRGLAARVALPEVPDGDYQLRARVTSPLGTDTVDAPLPLYANALAHVLTDRPLYEPGHEVLFRAVVLRAQDLAPLDGRPGTWVVRDSTGEVVLEERAPAGPWGVVAGRFPLDRGAPQGRWTVSWVSGGAQASASFEVKPFTLPRFRVEARSARPFWRADEVPVVDGQVTYASGAPVADVEVGLTWNIHGDWPAPTEWLAGGLPDRARTDAAGRFRLSLPRVPMDLRGQAELVARLVARDAAGDRIEGGVSLLLSEDALQVSAVTEVEGGLAPGFNNRVYVRATTAAGQVLPGTELTVKRAWDPRDEGVRAMTDEDGVAVFQLDPGPPVNVVVPPMPVRPPPPKPTVRLGQTRNLLAPETEASLEDLLALEKALPALEPCARFVTREDGEVEVALGLRVSAAGAVVDVVSGGGALPACVASALRTRVLLPAGRERVFQVRLGIMDPGLPALAVEVDAAIGAPETLVAALDDAALDARACLPRDLSMDAPLPAALSWRLGKQGLESLTWVMLPKQPNALAASVLPCIQERFARIRPSEPEYPHNALGVAHLTARPSGEKARQAVSQATTFLGYELKVSGTQGGEAVGETKLVLRPAEVPPTRLRATPVLARGGEEVRIELMRGPQFEGPLPETLVLQAGNQRMEEKVDKATRSVRFKLPEDFEGWAMTYWEGAQGRVYVAPRAQLSVEVTPDKQRYAPGELARLQLQTRVDGRDGPAAVGLFGVDETLAQLAPLPGPDALGQLRPAPTVASPAFGVLDGQALAMGRIRGANAAWAAVLRVSDVPRREHTEPRVTVNAVTVFEPESELTDPFYIVLAELHAQVRAWEEKAPQGQTLDPAGMARLWEGALAACEKRGDKVTDAFGRRLKLSRLPVDLLALTDPRAVVSSGTRLPEDVENWNAWVAREAP</sequence>
<feature type="domain" description="Macroglobulin" evidence="3">
    <location>
        <begin position="175"/>
        <end position="267"/>
    </location>
</feature>
<dbReference type="Gene3D" id="2.60.40.1930">
    <property type="match status" value="1"/>
</dbReference>
<protein>
    <recommendedName>
        <fullName evidence="3">Macroglobulin domain-containing protein</fullName>
    </recommendedName>
</protein>
<dbReference type="InterPro" id="IPR050473">
    <property type="entry name" value="A2M/Complement_sys"/>
</dbReference>
<dbReference type="PANTHER" id="PTHR11412">
    <property type="entry name" value="MACROGLOBULIN / COMPLEMENT"/>
    <property type="match status" value="1"/>
</dbReference>
<evidence type="ECO:0000313" key="4">
    <source>
        <dbReference type="EMBL" id="NOJ82940.1"/>
    </source>
</evidence>
<dbReference type="GO" id="GO:0004866">
    <property type="term" value="F:endopeptidase inhibitor activity"/>
    <property type="evidence" value="ECO:0007669"/>
    <property type="project" value="InterPro"/>
</dbReference>
<evidence type="ECO:0000256" key="1">
    <source>
        <dbReference type="ARBA" id="ARBA00022729"/>
    </source>
</evidence>
<evidence type="ECO:0000313" key="5">
    <source>
        <dbReference type="Proteomes" id="UP000533080"/>
    </source>
</evidence>
<dbReference type="AlphaFoldDB" id="A0A7Y4IQ49"/>
<gene>
    <name evidence="4" type="ORF">HNV28_32270</name>
</gene>
<reference evidence="4 5" key="1">
    <citation type="submission" date="2020-05" db="EMBL/GenBank/DDBJ databases">
        <authorList>
            <person name="Whitworth D."/>
        </authorList>
    </citation>
    <scope>NUCLEOTIDE SEQUENCE [LARGE SCALE GENOMIC DNA]</scope>
    <source>
        <strain evidence="4 5">AM005</strain>
    </source>
</reference>
<name>A0A7Y4IQ49_MYXXA</name>
<evidence type="ECO:0000259" key="3">
    <source>
        <dbReference type="Pfam" id="PF01835"/>
    </source>
</evidence>
<organism evidence="4 5">
    <name type="scientific">Myxococcus xanthus</name>
    <dbReference type="NCBI Taxonomy" id="34"/>
    <lineage>
        <taxon>Bacteria</taxon>
        <taxon>Pseudomonadati</taxon>
        <taxon>Myxococcota</taxon>
        <taxon>Myxococcia</taxon>
        <taxon>Myxococcales</taxon>
        <taxon>Cystobacterineae</taxon>
        <taxon>Myxococcaceae</taxon>
        <taxon>Myxococcus</taxon>
    </lineage>
</organism>
<keyword evidence="1" id="KW-0732">Signal</keyword>
<dbReference type="Proteomes" id="UP000533080">
    <property type="component" value="Unassembled WGS sequence"/>
</dbReference>